<name>A0A8B6H806_MYTGA</name>
<dbReference type="Proteomes" id="UP000596742">
    <property type="component" value="Unassembled WGS sequence"/>
</dbReference>
<dbReference type="OrthoDB" id="10365177at2759"/>
<sequence>MLVPKGLLLLFLLVSEINCQFRPGLTNPFGRWGAGQSNQNIQGQRVANIINAQPLGLNEQQGQQLFNQVAQQVLQTMGSTSQLQNFNSPDGFSQRFGSVTPDQLLPTNPIGSADGTITGIPNTALPNNLPQTNNFNNAQPGFGLQQGRFPFTGVNGRSETPFSSGFVQGGPQTPFSPDTIPGGPESPFSSRFGVSQSRLGPGSGVLSFDRNFSPPRLDGGRGDLPFMDNGSPFIPGPMRNNFPGALPVGSLHTPNSGFDPIGRELQINTRLNERLQDMHIKHNTLPMVGAGRNPLQDIKRENRRLRKLIRKKKRNLNSKYEGKKKQQKEKKKGAVKGLLLGALGAFLLG</sequence>
<dbReference type="AlphaFoldDB" id="A0A8B6H806"/>
<evidence type="ECO:0000313" key="4">
    <source>
        <dbReference type="Proteomes" id="UP000596742"/>
    </source>
</evidence>
<evidence type="ECO:0000256" key="2">
    <source>
        <dbReference type="SAM" id="SignalP"/>
    </source>
</evidence>
<feature type="signal peptide" evidence="2">
    <location>
        <begin position="1"/>
        <end position="19"/>
    </location>
</feature>
<evidence type="ECO:0000256" key="1">
    <source>
        <dbReference type="SAM" id="MobiDB-lite"/>
    </source>
</evidence>
<keyword evidence="2" id="KW-0732">Signal</keyword>
<organism evidence="3 4">
    <name type="scientific">Mytilus galloprovincialis</name>
    <name type="common">Mediterranean mussel</name>
    <dbReference type="NCBI Taxonomy" id="29158"/>
    <lineage>
        <taxon>Eukaryota</taxon>
        <taxon>Metazoa</taxon>
        <taxon>Spiralia</taxon>
        <taxon>Lophotrochozoa</taxon>
        <taxon>Mollusca</taxon>
        <taxon>Bivalvia</taxon>
        <taxon>Autobranchia</taxon>
        <taxon>Pteriomorphia</taxon>
        <taxon>Mytilida</taxon>
        <taxon>Mytiloidea</taxon>
        <taxon>Mytilidae</taxon>
        <taxon>Mytilinae</taxon>
        <taxon>Mytilus</taxon>
    </lineage>
</organism>
<proteinExistence type="predicted"/>
<comment type="caution">
    <text evidence="3">The sequence shown here is derived from an EMBL/GenBank/DDBJ whole genome shotgun (WGS) entry which is preliminary data.</text>
</comment>
<reference evidence="3" key="1">
    <citation type="submission" date="2018-11" db="EMBL/GenBank/DDBJ databases">
        <authorList>
            <person name="Alioto T."/>
            <person name="Alioto T."/>
        </authorList>
    </citation>
    <scope>NUCLEOTIDE SEQUENCE</scope>
</reference>
<accession>A0A8B6H806</accession>
<gene>
    <name evidence="3" type="ORF">MGAL_10B049595</name>
</gene>
<dbReference type="EMBL" id="UYJE01009654">
    <property type="protein sequence ID" value="VDI75303.1"/>
    <property type="molecule type" value="Genomic_DNA"/>
</dbReference>
<keyword evidence="4" id="KW-1185">Reference proteome</keyword>
<protein>
    <submittedName>
        <fullName evidence="3">Uncharacterized protein</fullName>
    </submittedName>
</protein>
<feature type="chain" id="PRO_5032813737" evidence="2">
    <location>
        <begin position="20"/>
        <end position="349"/>
    </location>
</feature>
<evidence type="ECO:0000313" key="3">
    <source>
        <dbReference type="EMBL" id="VDI75303.1"/>
    </source>
</evidence>
<feature type="region of interest" description="Disordered" evidence="1">
    <location>
        <begin position="312"/>
        <end position="332"/>
    </location>
</feature>